<evidence type="ECO:0000313" key="2">
    <source>
        <dbReference type="Proteomes" id="UP000635565"/>
    </source>
</evidence>
<proteinExistence type="predicted"/>
<reference evidence="1 2" key="1">
    <citation type="journal article" date="2021" name="Int. J. Syst. Evol. Microbiol.">
        <title>Reticulibacter mediterranei gen. nov., sp. nov., within the new family Reticulibacteraceae fam. nov., and Ktedonospora formicarum gen. nov., sp. nov., Ktedonobacter robiniae sp. nov., Dictyobacter formicarum sp. nov. and Dictyobacter arantiisoli sp. nov., belonging to the class Ktedonobacteria.</title>
        <authorList>
            <person name="Yabe S."/>
            <person name="Zheng Y."/>
            <person name="Wang C.M."/>
            <person name="Sakai Y."/>
            <person name="Abe K."/>
            <person name="Yokota A."/>
            <person name="Donadio S."/>
            <person name="Cavaletti L."/>
            <person name="Monciardini P."/>
        </authorList>
    </citation>
    <scope>NUCLEOTIDE SEQUENCE [LARGE SCALE GENOMIC DNA]</scope>
    <source>
        <strain evidence="1 2">SOSP1-9</strain>
    </source>
</reference>
<sequence length="81" mass="9498">MIAFIAPSRERYDIIVESEEKQTGRAELTHHARRLLREVTLNMSIEEKSILITSTISHETVLQGTMLLRQFRRIRLPHEIS</sequence>
<keyword evidence="2" id="KW-1185">Reference proteome</keyword>
<comment type="caution">
    <text evidence="1">The sequence shown here is derived from an EMBL/GenBank/DDBJ whole genome shotgun (WGS) entry which is preliminary data.</text>
</comment>
<protein>
    <submittedName>
        <fullName evidence="1">Uncharacterized protein</fullName>
    </submittedName>
</protein>
<name>A0ABQ3VE39_9CHLR</name>
<gene>
    <name evidence="1" type="ORF">KSZ_20940</name>
</gene>
<evidence type="ECO:0000313" key="1">
    <source>
        <dbReference type="EMBL" id="GHO84088.1"/>
    </source>
</evidence>
<dbReference type="Proteomes" id="UP000635565">
    <property type="component" value="Unassembled WGS sequence"/>
</dbReference>
<organism evidence="1 2">
    <name type="scientific">Dictyobacter formicarum</name>
    <dbReference type="NCBI Taxonomy" id="2778368"/>
    <lineage>
        <taxon>Bacteria</taxon>
        <taxon>Bacillati</taxon>
        <taxon>Chloroflexota</taxon>
        <taxon>Ktedonobacteria</taxon>
        <taxon>Ktedonobacterales</taxon>
        <taxon>Dictyobacteraceae</taxon>
        <taxon>Dictyobacter</taxon>
    </lineage>
</organism>
<dbReference type="EMBL" id="BNJJ01000005">
    <property type="protein sequence ID" value="GHO84088.1"/>
    <property type="molecule type" value="Genomic_DNA"/>
</dbReference>
<accession>A0ABQ3VE39</accession>